<dbReference type="AlphaFoldDB" id="A0A2I1P8H8"/>
<protein>
    <submittedName>
        <fullName evidence="2">PHP domain-containing protein</fullName>
    </submittedName>
</protein>
<evidence type="ECO:0000313" key="3">
    <source>
        <dbReference type="Proteomes" id="UP000234206"/>
    </source>
</evidence>
<organism evidence="2 3">
    <name type="scientific">Kytococcus schroeteri</name>
    <dbReference type="NCBI Taxonomy" id="138300"/>
    <lineage>
        <taxon>Bacteria</taxon>
        <taxon>Bacillati</taxon>
        <taxon>Actinomycetota</taxon>
        <taxon>Actinomycetes</taxon>
        <taxon>Micrococcales</taxon>
        <taxon>Kytococcaceae</taxon>
        <taxon>Kytococcus</taxon>
    </lineage>
</organism>
<comment type="caution">
    <text evidence="2">The sequence shown here is derived from an EMBL/GenBank/DDBJ whole genome shotgun (WGS) entry which is preliminary data.</text>
</comment>
<dbReference type="SMART" id="SM00481">
    <property type="entry name" value="POLIIIAc"/>
    <property type="match status" value="1"/>
</dbReference>
<dbReference type="InterPro" id="IPR016195">
    <property type="entry name" value="Pol/histidinol_Pase-like"/>
</dbReference>
<reference evidence="2 3" key="1">
    <citation type="submission" date="2017-12" db="EMBL/GenBank/DDBJ databases">
        <title>Phylogenetic diversity of female urinary microbiome.</title>
        <authorList>
            <person name="Thomas-White K."/>
            <person name="Wolfe A.J."/>
        </authorList>
    </citation>
    <scope>NUCLEOTIDE SEQUENCE [LARGE SCALE GENOMIC DNA]</scope>
    <source>
        <strain evidence="2 3">UMB1298</strain>
    </source>
</reference>
<dbReference type="SUPFAM" id="SSF47802">
    <property type="entry name" value="DNA polymerase beta, N-terminal domain-like"/>
    <property type="match status" value="1"/>
</dbReference>
<proteinExistence type="predicted"/>
<dbReference type="PANTHER" id="PTHR36928:SF1">
    <property type="entry name" value="PHOSPHATASE YCDX-RELATED"/>
    <property type="match status" value="1"/>
</dbReference>
<dbReference type="Proteomes" id="UP000234206">
    <property type="component" value="Unassembled WGS sequence"/>
</dbReference>
<dbReference type="InterPro" id="IPR010996">
    <property type="entry name" value="HHH_MUS81"/>
</dbReference>
<dbReference type="Pfam" id="PF14716">
    <property type="entry name" value="HHH_8"/>
    <property type="match status" value="1"/>
</dbReference>
<accession>A0A2I1P8H8</accession>
<dbReference type="InterPro" id="IPR004013">
    <property type="entry name" value="PHP_dom"/>
</dbReference>
<dbReference type="Gene3D" id="3.20.20.140">
    <property type="entry name" value="Metal-dependent hydrolases"/>
    <property type="match status" value="1"/>
</dbReference>
<evidence type="ECO:0000259" key="1">
    <source>
        <dbReference type="SMART" id="SM00481"/>
    </source>
</evidence>
<dbReference type="OrthoDB" id="9808747at2"/>
<gene>
    <name evidence="2" type="ORF">CYJ76_10430</name>
</gene>
<dbReference type="Gene3D" id="1.10.150.110">
    <property type="entry name" value="DNA polymerase beta, N-terminal domain-like"/>
    <property type="match status" value="1"/>
</dbReference>
<name>A0A2I1P8H8_9MICO</name>
<dbReference type="GO" id="GO:0005829">
    <property type="term" value="C:cytosol"/>
    <property type="evidence" value="ECO:0007669"/>
    <property type="project" value="TreeGrafter"/>
</dbReference>
<feature type="domain" description="Polymerase/histidinol phosphatase N-terminal" evidence="1">
    <location>
        <begin position="101"/>
        <end position="184"/>
    </location>
</feature>
<sequence length="343" mass="36789">MACLREVAFLNERARQSSRRIEAYRNAVTVVEGLSEEEFARHTEADSWQELRGIGSSTAAVVREAVAGEVPTKLAAAREEHGGPLLEMTPAGRELLGLLAGDLHSHTSDSDGGAPLLEMARAADALGRDYLAVTDHSPRLRVANGLSAERLVAQRDTVAQVRQQLADEGRSLELLHGIEVDVLDDGTLDQREDLLATLDVRVASVHSKLRMPSAEMTPRMLAAVRNPLTSVLGHCTGRLVTGGRGTRPPSEFDAEAVFAACAQECVAVELNARPERQDPPDELIALALEAGCLFSIDSDAHAPGQLDLLAFGAQRAADAGIPPERIVTTWPATQVKEWAAARL</sequence>
<dbReference type="EMBL" id="PKIZ01000023">
    <property type="protein sequence ID" value="PKZ40945.1"/>
    <property type="molecule type" value="Genomic_DNA"/>
</dbReference>
<dbReference type="GO" id="GO:0008270">
    <property type="term" value="F:zinc ion binding"/>
    <property type="evidence" value="ECO:0007669"/>
    <property type="project" value="TreeGrafter"/>
</dbReference>
<dbReference type="InterPro" id="IPR050243">
    <property type="entry name" value="PHP_phosphatase"/>
</dbReference>
<dbReference type="InterPro" id="IPR003141">
    <property type="entry name" value="Pol/His_phosphatase_N"/>
</dbReference>
<dbReference type="FunFam" id="3.20.20.140:FF:000047">
    <property type="entry name" value="PHP domain-containing protein"/>
    <property type="match status" value="1"/>
</dbReference>
<dbReference type="InterPro" id="IPR027421">
    <property type="entry name" value="DNA_pol_lamdba_lyase_dom_sf"/>
</dbReference>
<dbReference type="CDD" id="cd07436">
    <property type="entry name" value="PHP_PolX"/>
    <property type="match status" value="1"/>
</dbReference>
<dbReference type="Pfam" id="PF02811">
    <property type="entry name" value="PHP"/>
    <property type="match status" value="1"/>
</dbReference>
<dbReference type="InterPro" id="IPR047967">
    <property type="entry name" value="PolX_PHP"/>
</dbReference>
<dbReference type="NCBIfam" id="NF005928">
    <property type="entry name" value="PRK07945.1"/>
    <property type="match status" value="1"/>
</dbReference>
<keyword evidence="3" id="KW-1185">Reference proteome</keyword>
<dbReference type="PANTHER" id="PTHR36928">
    <property type="entry name" value="PHOSPHATASE YCDX-RELATED"/>
    <property type="match status" value="1"/>
</dbReference>
<dbReference type="SUPFAM" id="SSF89550">
    <property type="entry name" value="PHP domain-like"/>
    <property type="match status" value="1"/>
</dbReference>
<evidence type="ECO:0000313" key="2">
    <source>
        <dbReference type="EMBL" id="PKZ40945.1"/>
    </source>
</evidence>
<dbReference type="GO" id="GO:0042578">
    <property type="term" value="F:phosphoric ester hydrolase activity"/>
    <property type="evidence" value="ECO:0007669"/>
    <property type="project" value="TreeGrafter"/>
</dbReference>